<evidence type="ECO:0000313" key="10">
    <source>
        <dbReference type="EMBL" id="PYD57045.1"/>
    </source>
</evidence>
<dbReference type="GO" id="GO:0009244">
    <property type="term" value="P:lipopolysaccharide core region biosynthetic process"/>
    <property type="evidence" value="ECO:0007669"/>
    <property type="project" value="TreeGrafter"/>
</dbReference>
<dbReference type="OrthoDB" id="9786870at2"/>
<keyword evidence="3 10" id="KW-0808">Transferase</keyword>
<keyword evidence="4 8" id="KW-0812">Transmembrane</keyword>
<organism evidence="10 11">
    <name type="scientific">Komagataeibacter xylinus</name>
    <name type="common">Gluconacetobacter xylinus</name>
    <dbReference type="NCBI Taxonomy" id="28448"/>
    <lineage>
        <taxon>Bacteria</taxon>
        <taxon>Pseudomonadati</taxon>
        <taxon>Pseudomonadota</taxon>
        <taxon>Alphaproteobacteria</taxon>
        <taxon>Acetobacterales</taxon>
        <taxon>Acetobacteraceae</taxon>
        <taxon>Komagataeibacter</taxon>
    </lineage>
</organism>
<evidence type="ECO:0000256" key="8">
    <source>
        <dbReference type="SAM" id="Phobius"/>
    </source>
</evidence>
<keyword evidence="2" id="KW-1003">Cell membrane</keyword>
<dbReference type="EMBL" id="NKUC01000013">
    <property type="protein sequence ID" value="PYD57045.1"/>
    <property type="molecule type" value="Genomic_DNA"/>
</dbReference>
<gene>
    <name evidence="10" type="ORF">CFR75_08175</name>
</gene>
<dbReference type="Proteomes" id="UP000248257">
    <property type="component" value="Unassembled WGS sequence"/>
</dbReference>
<dbReference type="CDD" id="cd16017">
    <property type="entry name" value="LptA"/>
    <property type="match status" value="1"/>
</dbReference>
<dbReference type="GO" id="GO:0016776">
    <property type="term" value="F:phosphotransferase activity, phosphate group as acceptor"/>
    <property type="evidence" value="ECO:0007669"/>
    <property type="project" value="TreeGrafter"/>
</dbReference>
<dbReference type="GO" id="GO:0005886">
    <property type="term" value="C:plasma membrane"/>
    <property type="evidence" value="ECO:0007669"/>
    <property type="project" value="UniProtKB-SubCell"/>
</dbReference>
<dbReference type="SUPFAM" id="SSF53649">
    <property type="entry name" value="Alkaline phosphatase-like"/>
    <property type="match status" value="1"/>
</dbReference>
<comment type="caution">
    <text evidence="10">The sequence shown here is derived from an EMBL/GenBank/DDBJ whole genome shotgun (WGS) entry which is preliminary data.</text>
</comment>
<dbReference type="InterPro" id="IPR000917">
    <property type="entry name" value="Sulfatase_N"/>
</dbReference>
<evidence type="ECO:0000256" key="1">
    <source>
        <dbReference type="ARBA" id="ARBA00004651"/>
    </source>
</evidence>
<feature type="region of interest" description="Disordered" evidence="7">
    <location>
        <begin position="528"/>
        <end position="551"/>
    </location>
</feature>
<feature type="transmembrane region" description="Helical" evidence="8">
    <location>
        <begin position="112"/>
        <end position="131"/>
    </location>
</feature>
<keyword evidence="6 8" id="KW-0472">Membrane</keyword>
<evidence type="ECO:0000313" key="11">
    <source>
        <dbReference type="Proteomes" id="UP000248257"/>
    </source>
</evidence>
<keyword evidence="11" id="KW-1185">Reference proteome</keyword>
<feature type="domain" description="Sulfatase N-terminal" evidence="9">
    <location>
        <begin position="233"/>
        <end position="501"/>
    </location>
</feature>
<dbReference type="InterPro" id="IPR017850">
    <property type="entry name" value="Alkaline_phosphatase_core_sf"/>
</dbReference>
<dbReference type="InterPro" id="IPR040423">
    <property type="entry name" value="PEA_transferase"/>
</dbReference>
<dbReference type="Gene3D" id="3.40.720.10">
    <property type="entry name" value="Alkaline Phosphatase, subunit A"/>
    <property type="match status" value="1"/>
</dbReference>
<proteinExistence type="predicted"/>
<reference evidence="10 11" key="1">
    <citation type="submission" date="2017-07" db="EMBL/GenBank/DDBJ databases">
        <title>A draft genome sequence of Komagataeibacter xylinus LMG 1515.</title>
        <authorList>
            <person name="Skraban J."/>
            <person name="Cleenwerck I."/>
            <person name="Vandamme P."/>
            <person name="Trcek J."/>
        </authorList>
    </citation>
    <scope>NUCLEOTIDE SEQUENCE [LARGE SCALE GENOMIC DNA]</scope>
    <source>
        <strain evidence="10 11">LMG 1515</strain>
    </source>
</reference>
<keyword evidence="5 8" id="KW-1133">Transmembrane helix</keyword>
<sequence>MNRLPPPRRFLHRSRPWRQAWPDVLLGLMAGLALLPACTALQGITRALMLWGVIALACNSRRVLLACLLPAVVLLPGAVYYIHISGVPPGYPLWLILFYCSVPVVMGYVAPVLPWLCAWAALWSGLAALYLSRPRGVVVPWSARWRLGAVAVLVTLLVVPVMRLWHSLPPTRAGTENPLVAIHAHFDRAWPWSLLTGYAAARRETWRVTAMARRISHEPVEFLTPPAPGARQVIVLVIGESARRDHHHGFGYALPTTPEMDHLPGVVRFDNVVTPFDYTVGAVPVILSGYDRLRPGSVPGHDLVSVFNAAGFDTWWISNHPRLGPYDSVIGAYSEQAHHIAYTTVQGGVMSRPVLDERMLPVFDQAVAGAKRPVLIVLHLFGSHENAADRAPPGFAHLGSAYDNSIAYTDHILARVQASLQAHGGESALFYVPDHGVRVNECSGGIPAHGDVRAAYEVPLYFWASPDWQAAHAPAMQAARANVHAPFTLASMPASVLEAAGLAYAGLDRGLSVLSADPARPRRIVHGDSAANQNVDYDHSHDDQNCHIARD</sequence>
<evidence type="ECO:0000256" key="2">
    <source>
        <dbReference type="ARBA" id="ARBA00022475"/>
    </source>
</evidence>
<dbReference type="STRING" id="1220579.GCA_001571345_01540"/>
<feature type="compositionally biased region" description="Basic and acidic residues" evidence="7">
    <location>
        <begin position="536"/>
        <end position="551"/>
    </location>
</feature>
<dbReference type="Pfam" id="PF00884">
    <property type="entry name" value="Sulfatase"/>
    <property type="match status" value="1"/>
</dbReference>
<feature type="transmembrane region" description="Helical" evidence="8">
    <location>
        <begin position="143"/>
        <end position="165"/>
    </location>
</feature>
<evidence type="ECO:0000256" key="3">
    <source>
        <dbReference type="ARBA" id="ARBA00022679"/>
    </source>
</evidence>
<evidence type="ECO:0000259" key="9">
    <source>
        <dbReference type="Pfam" id="PF00884"/>
    </source>
</evidence>
<evidence type="ECO:0000256" key="6">
    <source>
        <dbReference type="ARBA" id="ARBA00023136"/>
    </source>
</evidence>
<protein>
    <submittedName>
        <fullName evidence="10">Phosphoethanolamine transferase</fullName>
    </submittedName>
</protein>
<dbReference type="PANTHER" id="PTHR30443">
    <property type="entry name" value="INNER MEMBRANE PROTEIN"/>
    <property type="match status" value="1"/>
</dbReference>
<dbReference type="RefSeq" id="WP_061273695.1">
    <property type="nucleotide sequence ID" value="NZ_CBCRXN010000094.1"/>
</dbReference>
<comment type="subcellular location">
    <subcellularLocation>
        <location evidence="1">Cell membrane</location>
        <topology evidence="1">Multi-pass membrane protein</topology>
    </subcellularLocation>
</comment>
<accession>A0A318PIB8</accession>
<dbReference type="InterPro" id="IPR058130">
    <property type="entry name" value="PEA_transf_C"/>
</dbReference>
<evidence type="ECO:0000256" key="7">
    <source>
        <dbReference type="SAM" id="MobiDB-lite"/>
    </source>
</evidence>
<dbReference type="AlphaFoldDB" id="A0A318PIB8"/>
<evidence type="ECO:0000256" key="5">
    <source>
        <dbReference type="ARBA" id="ARBA00022989"/>
    </source>
</evidence>
<name>A0A318PIB8_KOMXY</name>
<dbReference type="PANTHER" id="PTHR30443:SF2">
    <property type="entry name" value="PHOSPHOETHANOLAMINE TRANSFERASE EPTC"/>
    <property type="match status" value="1"/>
</dbReference>
<feature type="transmembrane region" description="Helical" evidence="8">
    <location>
        <begin position="63"/>
        <end position="82"/>
    </location>
</feature>
<evidence type="ECO:0000256" key="4">
    <source>
        <dbReference type="ARBA" id="ARBA00022692"/>
    </source>
</evidence>